<evidence type="ECO:0000313" key="5">
    <source>
        <dbReference type="Proteomes" id="UP000190961"/>
    </source>
</evidence>
<dbReference type="Gene3D" id="3.30.1330.10">
    <property type="entry name" value="PurM-like, N-terminal domain"/>
    <property type="match status" value="1"/>
</dbReference>
<dbReference type="PANTHER" id="PTHR30303:SF4">
    <property type="entry name" value="HYDROGENASE EXPRESSION_FORMATION PROTEIN HYPE"/>
    <property type="match status" value="1"/>
</dbReference>
<organism evidence="4 5">
    <name type="scientific">Ohtaekwangia koreensis</name>
    <dbReference type="NCBI Taxonomy" id="688867"/>
    <lineage>
        <taxon>Bacteria</taxon>
        <taxon>Pseudomonadati</taxon>
        <taxon>Bacteroidota</taxon>
        <taxon>Cytophagia</taxon>
        <taxon>Cytophagales</taxon>
        <taxon>Fulvivirgaceae</taxon>
        <taxon>Ohtaekwangia</taxon>
    </lineage>
</organism>
<dbReference type="RefSeq" id="WP_079688843.1">
    <property type="nucleotide sequence ID" value="NZ_FUZU01000003.1"/>
</dbReference>
<reference evidence="4 5" key="1">
    <citation type="submission" date="2017-02" db="EMBL/GenBank/DDBJ databases">
        <authorList>
            <person name="Peterson S.W."/>
        </authorList>
    </citation>
    <scope>NUCLEOTIDE SEQUENCE [LARGE SCALE GENOMIC DNA]</scope>
    <source>
        <strain evidence="4 5">DSM 25262</strain>
    </source>
</reference>
<dbReference type="GO" id="GO:0051604">
    <property type="term" value="P:protein maturation"/>
    <property type="evidence" value="ECO:0007669"/>
    <property type="project" value="TreeGrafter"/>
</dbReference>
<evidence type="ECO:0000259" key="3">
    <source>
        <dbReference type="Pfam" id="PF02769"/>
    </source>
</evidence>
<dbReference type="SUPFAM" id="SSF56042">
    <property type="entry name" value="PurM C-terminal domain-like"/>
    <property type="match status" value="1"/>
</dbReference>
<dbReference type="Pfam" id="PF02769">
    <property type="entry name" value="AIRS_C"/>
    <property type="match status" value="1"/>
</dbReference>
<dbReference type="PIRSF" id="PIRSF005644">
    <property type="entry name" value="Hdrgns_mtr_HypE"/>
    <property type="match status" value="1"/>
</dbReference>
<name>A0A1T5M4V0_9BACT</name>
<feature type="domain" description="PurM-like N-terminal" evidence="2">
    <location>
        <begin position="40"/>
        <end position="143"/>
    </location>
</feature>
<dbReference type="EMBL" id="FUZU01000003">
    <property type="protein sequence ID" value="SKC82889.1"/>
    <property type="molecule type" value="Genomic_DNA"/>
</dbReference>
<dbReference type="Pfam" id="PF00586">
    <property type="entry name" value="AIRS"/>
    <property type="match status" value="1"/>
</dbReference>
<dbReference type="PANTHER" id="PTHR30303">
    <property type="entry name" value="HYDROGENASE ISOENZYMES FORMATION PROTEIN HYPE"/>
    <property type="match status" value="1"/>
</dbReference>
<dbReference type="InterPro" id="IPR016188">
    <property type="entry name" value="PurM-like_N"/>
</dbReference>
<sequence length="354" mass="37804">MESDFPDTGKIQNRFFKEKVFPFCGATRSEVVVGPEYGVDVAIVTLPNGLAMAMTSDPLSLIPTLGLRESAWLSVQLMANDMATTGFAPQYAQFTLNLPATLGVHEFEQYWKYIHEFCSRLGIAITGGHTGRFEGINSTIAGGGTMITIAPGEQIITSKGAQPGDLLIMTKECALIATSILALSFPETIKEAYGSSVQQQASALFYETSSVEAGLAAGEFHRHINAISAMHDVTEGGVLGAIFELAHASGCGIVVEEDAIPVGKVQKKIGDLFKIDPMYCVGAGSMIITAKADKAALLLEHLRSANIKATIIGKVTEPSEGLILHNSQGIRPLQHPGADPYWNAFFDSLNKGLK</sequence>
<protein>
    <submittedName>
        <fullName evidence="4">Hydrogenase maturation factor</fullName>
    </submittedName>
</protein>
<comment type="similarity">
    <text evidence="1">Belongs to the HypE family.</text>
</comment>
<keyword evidence="5" id="KW-1185">Reference proteome</keyword>
<dbReference type="OrthoDB" id="9801934at2"/>
<dbReference type="InterPro" id="IPR036676">
    <property type="entry name" value="PurM-like_C_sf"/>
</dbReference>
<dbReference type="InterPro" id="IPR036921">
    <property type="entry name" value="PurM-like_N_sf"/>
</dbReference>
<dbReference type="InterPro" id="IPR010918">
    <property type="entry name" value="PurM-like_C_dom"/>
</dbReference>
<dbReference type="Proteomes" id="UP000190961">
    <property type="component" value="Unassembled WGS sequence"/>
</dbReference>
<evidence type="ECO:0000256" key="1">
    <source>
        <dbReference type="ARBA" id="ARBA00006243"/>
    </source>
</evidence>
<dbReference type="InterPro" id="IPR011854">
    <property type="entry name" value="HypE"/>
</dbReference>
<feature type="domain" description="PurM-like C-terminal" evidence="3">
    <location>
        <begin position="162"/>
        <end position="319"/>
    </location>
</feature>
<dbReference type="CDD" id="cd06061">
    <property type="entry name" value="PurM-like1"/>
    <property type="match status" value="1"/>
</dbReference>
<dbReference type="Gene3D" id="3.90.650.10">
    <property type="entry name" value="PurM-like C-terminal domain"/>
    <property type="match status" value="1"/>
</dbReference>
<proteinExistence type="inferred from homology"/>
<evidence type="ECO:0000259" key="2">
    <source>
        <dbReference type="Pfam" id="PF00586"/>
    </source>
</evidence>
<evidence type="ECO:0000313" key="4">
    <source>
        <dbReference type="EMBL" id="SKC82889.1"/>
    </source>
</evidence>
<dbReference type="AlphaFoldDB" id="A0A1T5M4V0"/>
<accession>A0A1T5M4V0</accession>
<dbReference type="STRING" id="688867.SAMN05660236_4305"/>
<gene>
    <name evidence="4" type="ORF">SAMN05660236_4305</name>
</gene>
<dbReference type="SUPFAM" id="SSF55326">
    <property type="entry name" value="PurM N-terminal domain-like"/>
    <property type="match status" value="1"/>
</dbReference>